<dbReference type="AlphaFoldDB" id="A0A4Z2I0D5"/>
<organism evidence="1 2">
    <name type="scientific">Liparis tanakae</name>
    <name type="common">Tanaka's snailfish</name>
    <dbReference type="NCBI Taxonomy" id="230148"/>
    <lineage>
        <taxon>Eukaryota</taxon>
        <taxon>Metazoa</taxon>
        <taxon>Chordata</taxon>
        <taxon>Craniata</taxon>
        <taxon>Vertebrata</taxon>
        <taxon>Euteleostomi</taxon>
        <taxon>Actinopterygii</taxon>
        <taxon>Neopterygii</taxon>
        <taxon>Teleostei</taxon>
        <taxon>Neoteleostei</taxon>
        <taxon>Acanthomorphata</taxon>
        <taxon>Eupercaria</taxon>
        <taxon>Perciformes</taxon>
        <taxon>Cottioidei</taxon>
        <taxon>Cottales</taxon>
        <taxon>Liparidae</taxon>
        <taxon>Liparis</taxon>
    </lineage>
</organism>
<keyword evidence="2" id="KW-1185">Reference proteome</keyword>
<dbReference type="EMBL" id="SRLO01000152">
    <property type="protein sequence ID" value="TNN71271.1"/>
    <property type="molecule type" value="Genomic_DNA"/>
</dbReference>
<proteinExistence type="predicted"/>
<evidence type="ECO:0000313" key="1">
    <source>
        <dbReference type="EMBL" id="TNN71271.1"/>
    </source>
</evidence>
<sequence length="80" mass="8540">MAGQSPHIVYRQAGRPVGLQCQRGEPVQGHKREEAGVIDWVLVPGIEEKMDELPAAPGVDIRAAGVPVHTAADPFYGKAL</sequence>
<comment type="caution">
    <text evidence="1">The sequence shown here is derived from an EMBL/GenBank/DDBJ whole genome shotgun (WGS) entry which is preliminary data.</text>
</comment>
<dbReference type="Proteomes" id="UP000314294">
    <property type="component" value="Unassembled WGS sequence"/>
</dbReference>
<gene>
    <name evidence="1" type="ORF">EYF80_018473</name>
</gene>
<protein>
    <submittedName>
        <fullName evidence="1">Uncharacterized protein</fullName>
    </submittedName>
</protein>
<reference evidence="1 2" key="1">
    <citation type="submission" date="2019-03" db="EMBL/GenBank/DDBJ databases">
        <title>First draft genome of Liparis tanakae, snailfish: a comprehensive survey of snailfish specific genes.</title>
        <authorList>
            <person name="Kim W."/>
            <person name="Song I."/>
            <person name="Jeong J.-H."/>
            <person name="Kim D."/>
            <person name="Kim S."/>
            <person name="Ryu S."/>
            <person name="Song J.Y."/>
            <person name="Lee S.K."/>
        </authorList>
    </citation>
    <scope>NUCLEOTIDE SEQUENCE [LARGE SCALE GENOMIC DNA]</scope>
    <source>
        <tissue evidence="1">Muscle</tissue>
    </source>
</reference>
<accession>A0A4Z2I0D5</accession>
<name>A0A4Z2I0D5_9TELE</name>
<evidence type="ECO:0000313" key="2">
    <source>
        <dbReference type="Proteomes" id="UP000314294"/>
    </source>
</evidence>
<dbReference type="OrthoDB" id="6500128at2759"/>